<dbReference type="InterPro" id="IPR001375">
    <property type="entry name" value="Peptidase_S9_cat"/>
</dbReference>
<sequence length="377" mass="41049">MADETPVTLVYKRLAATGLPIHVDIYPPIPTPISSDNPPRLPAVVYFHGGGLTVGNRQSWFPTWLYKRVTAAGYAFVSADYQLLPPATGHDIVRDISDLLAFLVAGEYEDVNGNDVTRLVDEAPSRRLYFTIDPNAIAVAGSSAGGLCAYLAAMHCTAPRPCAVLSLYGMGGNFLTPHYLHLKTTPFFRGRDLLDPADPAFAPFLHPVCTALSPVSDVQLVYHGPEHAIPGYPAHPRMLLARLFLQLGTYLDYHTGTPGVSTALRAALQKGEEAEEEVTQILEKSGTLELFPQFSVSVGRWPPTMLCHGVKDSAVPVGESRHLAGILRRAGAEVEVLEFEGEEHSFDYAPGAEKRYGKEFDAVGRFLEKCFGKGNEE</sequence>
<dbReference type="InterPro" id="IPR050300">
    <property type="entry name" value="GDXG_lipolytic_enzyme"/>
</dbReference>
<dbReference type="PANTHER" id="PTHR48081">
    <property type="entry name" value="AB HYDROLASE SUPERFAMILY PROTEIN C4A8.06C"/>
    <property type="match status" value="1"/>
</dbReference>
<evidence type="ECO:0000259" key="3">
    <source>
        <dbReference type="Pfam" id="PF07859"/>
    </source>
</evidence>
<gene>
    <name evidence="4" type="ORF">BDZ94DRAFT_1189393</name>
</gene>
<evidence type="ECO:0000313" key="4">
    <source>
        <dbReference type="EMBL" id="KAF9465248.1"/>
    </source>
</evidence>
<dbReference type="Proteomes" id="UP000807353">
    <property type="component" value="Unassembled WGS sequence"/>
</dbReference>
<feature type="domain" description="Peptidase S9 prolyl oligopeptidase catalytic" evidence="2">
    <location>
        <begin position="300"/>
        <end position="373"/>
    </location>
</feature>
<feature type="domain" description="Alpha/beta hydrolase fold-3" evidence="3">
    <location>
        <begin position="44"/>
        <end position="169"/>
    </location>
</feature>
<dbReference type="AlphaFoldDB" id="A0A9P6CM11"/>
<dbReference type="Pfam" id="PF07859">
    <property type="entry name" value="Abhydrolase_3"/>
    <property type="match status" value="1"/>
</dbReference>
<evidence type="ECO:0000256" key="1">
    <source>
        <dbReference type="ARBA" id="ARBA00022801"/>
    </source>
</evidence>
<reference evidence="4" key="1">
    <citation type="submission" date="2020-11" db="EMBL/GenBank/DDBJ databases">
        <authorList>
            <consortium name="DOE Joint Genome Institute"/>
            <person name="Ahrendt S."/>
            <person name="Riley R."/>
            <person name="Andreopoulos W."/>
            <person name="Labutti K."/>
            <person name="Pangilinan J."/>
            <person name="Ruiz-Duenas F.J."/>
            <person name="Barrasa J.M."/>
            <person name="Sanchez-Garcia M."/>
            <person name="Camarero S."/>
            <person name="Miyauchi S."/>
            <person name="Serrano A."/>
            <person name="Linde D."/>
            <person name="Babiker R."/>
            <person name="Drula E."/>
            <person name="Ayuso-Fernandez I."/>
            <person name="Pacheco R."/>
            <person name="Padilla G."/>
            <person name="Ferreira P."/>
            <person name="Barriuso J."/>
            <person name="Kellner H."/>
            <person name="Castanera R."/>
            <person name="Alfaro M."/>
            <person name="Ramirez L."/>
            <person name="Pisabarro A.G."/>
            <person name="Kuo A."/>
            <person name="Tritt A."/>
            <person name="Lipzen A."/>
            <person name="He G."/>
            <person name="Yan M."/>
            <person name="Ng V."/>
            <person name="Cullen D."/>
            <person name="Martin F."/>
            <person name="Rosso M.-N."/>
            <person name="Henrissat B."/>
            <person name="Hibbett D."/>
            <person name="Martinez A.T."/>
            <person name="Grigoriev I.V."/>
        </authorList>
    </citation>
    <scope>NUCLEOTIDE SEQUENCE</scope>
    <source>
        <strain evidence="4">CBS 247.69</strain>
    </source>
</reference>
<accession>A0A9P6CM11</accession>
<organism evidence="4 5">
    <name type="scientific">Collybia nuda</name>
    <dbReference type="NCBI Taxonomy" id="64659"/>
    <lineage>
        <taxon>Eukaryota</taxon>
        <taxon>Fungi</taxon>
        <taxon>Dikarya</taxon>
        <taxon>Basidiomycota</taxon>
        <taxon>Agaricomycotina</taxon>
        <taxon>Agaricomycetes</taxon>
        <taxon>Agaricomycetidae</taxon>
        <taxon>Agaricales</taxon>
        <taxon>Tricholomatineae</taxon>
        <taxon>Clitocybaceae</taxon>
        <taxon>Collybia</taxon>
    </lineage>
</organism>
<dbReference type="Gene3D" id="3.40.50.1820">
    <property type="entry name" value="alpha/beta hydrolase"/>
    <property type="match status" value="1"/>
</dbReference>
<dbReference type="GO" id="GO:0008236">
    <property type="term" value="F:serine-type peptidase activity"/>
    <property type="evidence" value="ECO:0007669"/>
    <property type="project" value="InterPro"/>
</dbReference>
<keyword evidence="5" id="KW-1185">Reference proteome</keyword>
<dbReference type="InterPro" id="IPR029058">
    <property type="entry name" value="AB_hydrolase_fold"/>
</dbReference>
<evidence type="ECO:0000259" key="2">
    <source>
        <dbReference type="Pfam" id="PF00326"/>
    </source>
</evidence>
<evidence type="ECO:0000313" key="5">
    <source>
        <dbReference type="Proteomes" id="UP000807353"/>
    </source>
</evidence>
<dbReference type="Pfam" id="PF00326">
    <property type="entry name" value="Peptidase_S9"/>
    <property type="match status" value="1"/>
</dbReference>
<name>A0A9P6CM11_9AGAR</name>
<dbReference type="OrthoDB" id="19653at2759"/>
<comment type="caution">
    <text evidence="4">The sequence shown here is derived from an EMBL/GenBank/DDBJ whole genome shotgun (WGS) entry which is preliminary data.</text>
</comment>
<dbReference type="PANTHER" id="PTHR48081:SF3">
    <property type="entry name" value="ALPHA_BETA HYDROLASE FOLD-3 DOMAIN-CONTAINING PROTEIN"/>
    <property type="match status" value="1"/>
</dbReference>
<keyword evidence="1 4" id="KW-0378">Hydrolase</keyword>
<dbReference type="GO" id="GO:0006508">
    <property type="term" value="P:proteolysis"/>
    <property type="evidence" value="ECO:0007669"/>
    <property type="project" value="InterPro"/>
</dbReference>
<proteinExistence type="predicted"/>
<dbReference type="SUPFAM" id="SSF53474">
    <property type="entry name" value="alpha/beta-Hydrolases"/>
    <property type="match status" value="1"/>
</dbReference>
<dbReference type="EMBL" id="MU150248">
    <property type="protein sequence ID" value="KAF9465248.1"/>
    <property type="molecule type" value="Genomic_DNA"/>
</dbReference>
<dbReference type="InterPro" id="IPR013094">
    <property type="entry name" value="AB_hydrolase_3"/>
</dbReference>
<protein>
    <submittedName>
        <fullName evidence="4">Alpha/Beta hydrolase protein</fullName>
    </submittedName>
</protein>